<accession>A0ABD3BFF8</accession>
<sequence length="372" mass="40494">MESSPPPPATGVSPNPKNKEDSSSYQNSTFSISLPISDSQTKTSPKSSKNYNLLLAINYALLFVGSISSTLVSKYYFIHKGSSKWVSTLVQSAGFPLLVMPVYLPFILGYTKRRPFSRFTRQLLALSTGVGVLLGINNLLFSWGNAYLPVSTSSLLISSQLAFNLILSVLIVKQKVNFLNLNCVMLLTLSSVLLGLGSSHSKPMGLTQAKYWVGFFSTLGAGLLFAVYLPVMEMIYRKVYCYAMVVEMQLVMEMAATAFAAAGMAVDHGFSDLRVESRAFDKGPVAYWLTIAGNLILWQFCFLGTAGMVFLTTSLTSGICMTALMVVNVAGGVVVYGDEFGGVKAVAAALCIWGFCSYLYGMYVKKKKENRN</sequence>
<comment type="subcellular location">
    <subcellularLocation>
        <location evidence="1 7">Membrane</location>
        <topology evidence="1 7">Multi-pass membrane protein</topology>
    </subcellularLocation>
</comment>
<proteinExistence type="inferred from homology"/>
<feature type="transmembrane region" description="Helical" evidence="7">
    <location>
        <begin position="89"/>
        <end position="111"/>
    </location>
</feature>
<reference evidence="10" key="1">
    <citation type="journal article" date="2024" name="IScience">
        <title>Strigolactones Initiate the Formation of Haustorium-like Structures in Castilleja.</title>
        <authorList>
            <person name="Buerger M."/>
            <person name="Peterson D."/>
            <person name="Chory J."/>
        </authorList>
    </citation>
    <scope>NUCLEOTIDE SEQUENCE [LARGE SCALE GENOMIC DNA]</scope>
</reference>
<feature type="transmembrane region" description="Helical" evidence="7">
    <location>
        <begin position="343"/>
        <end position="363"/>
    </location>
</feature>
<dbReference type="GO" id="GO:0005345">
    <property type="term" value="F:purine nucleobase transmembrane transporter activity"/>
    <property type="evidence" value="ECO:0007669"/>
    <property type="project" value="UniProtKB-UniRule"/>
</dbReference>
<feature type="transmembrane region" description="Helical" evidence="7">
    <location>
        <begin position="286"/>
        <end position="311"/>
    </location>
</feature>
<evidence type="ECO:0000256" key="7">
    <source>
        <dbReference type="RuleBase" id="RU368015"/>
    </source>
</evidence>
<evidence type="ECO:0000313" key="10">
    <source>
        <dbReference type="Proteomes" id="UP001632038"/>
    </source>
</evidence>
<evidence type="ECO:0000256" key="3">
    <source>
        <dbReference type="ARBA" id="ARBA00022448"/>
    </source>
</evidence>
<dbReference type="PANTHER" id="PTHR31376">
    <property type="entry name" value="OS09G0467300 PROTEIN-RELATED"/>
    <property type="match status" value="1"/>
</dbReference>
<evidence type="ECO:0000256" key="6">
    <source>
        <dbReference type="ARBA" id="ARBA00023136"/>
    </source>
</evidence>
<feature type="transmembrane region" description="Helical" evidence="7">
    <location>
        <begin position="155"/>
        <end position="172"/>
    </location>
</feature>
<dbReference type="EMBL" id="JAVIJP010000099">
    <property type="protein sequence ID" value="KAL3615934.1"/>
    <property type="molecule type" value="Genomic_DNA"/>
</dbReference>
<keyword evidence="4 7" id="KW-0812">Transmembrane</keyword>
<feature type="transmembrane region" description="Helical" evidence="7">
    <location>
        <begin position="123"/>
        <end position="143"/>
    </location>
</feature>
<organism evidence="9 10">
    <name type="scientific">Castilleja foliolosa</name>
    <dbReference type="NCBI Taxonomy" id="1961234"/>
    <lineage>
        <taxon>Eukaryota</taxon>
        <taxon>Viridiplantae</taxon>
        <taxon>Streptophyta</taxon>
        <taxon>Embryophyta</taxon>
        <taxon>Tracheophyta</taxon>
        <taxon>Spermatophyta</taxon>
        <taxon>Magnoliopsida</taxon>
        <taxon>eudicotyledons</taxon>
        <taxon>Gunneridae</taxon>
        <taxon>Pentapetalae</taxon>
        <taxon>asterids</taxon>
        <taxon>lamiids</taxon>
        <taxon>Lamiales</taxon>
        <taxon>Orobanchaceae</taxon>
        <taxon>Pedicularideae</taxon>
        <taxon>Castillejinae</taxon>
        <taxon>Castilleja</taxon>
    </lineage>
</organism>
<evidence type="ECO:0000313" key="9">
    <source>
        <dbReference type="EMBL" id="KAL3615934.1"/>
    </source>
</evidence>
<gene>
    <name evidence="9" type="primary">PUP4</name>
    <name evidence="9" type="ORF">CASFOL_040228</name>
</gene>
<feature type="transmembrane region" description="Helical" evidence="7">
    <location>
        <begin position="241"/>
        <end position="266"/>
    </location>
</feature>
<feature type="transmembrane region" description="Helical" evidence="7">
    <location>
        <begin position="179"/>
        <end position="199"/>
    </location>
</feature>
<dbReference type="InterPro" id="IPR030182">
    <property type="entry name" value="PUP_plant"/>
</dbReference>
<evidence type="ECO:0000256" key="8">
    <source>
        <dbReference type="SAM" id="MobiDB-lite"/>
    </source>
</evidence>
<evidence type="ECO:0000256" key="4">
    <source>
        <dbReference type="ARBA" id="ARBA00022692"/>
    </source>
</evidence>
<dbReference type="GO" id="GO:0015211">
    <property type="term" value="F:purine nucleoside transmembrane transporter activity"/>
    <property type="evidence" value="ECO:0007669"/>
    <property type="project" value="UniProtKB-UniRule"/>
</dbReference>
<feature type="transmembrane region" description="Helical" evidence="7">
    <location>
        <begin position="53"/>
        <end position="77"/>
    </location>
</feature>
<dbReference type="InterPro" id="IPR037185">
    <property type="entry name" value="EmrE-like"/>
</dbReference>
<feature type="transmembrane region" description="Helical" evidence="7">
    <location>
        <begin position="318"/>
        <end position="337"/>
    </location>
</feature>
<feature type="region of interest" description="Disordered" evidence="8">
    <location>
        <begin position="1"/>
        <end position="29"/>
    </location>
</feature>
<dbReference type="AlphaFoldDB" id="A0ABD3BFF8"/>
<evidence type="ECO:0000256" key="1">
    <source>
        <dbReference type="ARBA" id="ARBA00004141"/>
    </source>
</evidence>
<dbReference type="Pfam" id="PF16913">
    <property type="entry name" value="PUNUT"/>
    <property type="match status" value="1"/>
</dbReference>
<keyword evidence="6 7" id="KW-0472">Membrane</keyword>
<keyword evidence="3 7" id="KW-0813">Transport</keyword>
<comment type="caution">
    <text evidence="9">The sequence shown here is derived from an EMBL/GenBank/DDBJ whole genome shotgun (WGS) entry which is preliminary data.</text>
</comment>
<dbReference type="PANTHER" id="PTHR31376:SF3">
    <property type="entry name" value="PURINE PERMEASE 4-RELATED"/>
    <property type="match status" value="1"/>
</dbReference>
<feature type="transmembrane region" description="Helical" evidence="7">
    <location>
        <begin position="211"/>
        <end position="229"/>
    </location>
</feature>
<dbReference type="Proteomes" id="UP001632038">
    <property type="component" value="Unassembled WGS sequence"/>
</dbReference>
<evidence type="ECO:0000256" key="2">
    <source>
        <dbReference type="ARBA" id="ARBA00006213"/>
    </source>
</evidence>
<keyword evidence="5 7" id="KW-1133">Transmembrane helix</keyword>
<evidence type="ECO:0000256" key="5">
    <source>
        <dbReference type="ARBA" id="ARBA00022989"/>
    </source>
</evidence>
<protein>
    <recommendedName>
        <fullName evidence="7">Probable purine permease</fullName>
    </recommendedName>
</protein>
<keyword evidence="10" id="KW-1185">Reference proteome</keyword>
<dbReference type="SUPFAM" id="SSF103481">
    <property type="entry name" value="Multidrug resistance efflux transporter EmrE"/>
    <property type="match status" value="1"/>
</dbReference>
<comment type="similarity">
    <text evidence="2 7">Belongs to the purine permeases (TC 2.A.7.14) family.</text>
</comment>
<dbReference type="GO" id="GO:0016020">
    <property type="term" value="C:membrane"/>
    <property type="evidence" value="ECO:0007669"/>
    <property type="project" value="UniProtKB-SubCell"/>
</dbReference>
<name>A0ABD3BFF8_9LAMI</name>